<dbReference type="Pfam" id="PF00730">
    <property type="entry name" value="HhH-GPD"/>
    <property type="match status" value="1"/>
</dbReference>
<feature type="binding site" evidence="12">
    <location>
        <position position="202"/>
    </location>
    <ligand>
        <name>[4Fe-4S] cluster</name>
        <dbReference type="ChEBI" id="CHEBI:49883"/>
    </ligand>
</feature>
<comment type="function">
    <text evidence="12">DNA repair enzyme that has both DNA N-glycosylase activity and AP-lyase activity. The DNA N-glycosylase activity releases various damaged pyrimidines from DNA by cleaving the N-glycosidic bond, leaving an AP (apurinic/apyrimidinic) site. The AP-lyase activity cleaves the phosphodiester bond 3' to the AP site by a beta-elimination, leaving a 3'-terminal unsaturated sugar and a product with a terminal 5'-phosphate.</text>
</comment>
<dbReference type="InterPro" id="IPR011257">
    <property type="entry name" value="DNA_glycosylase"/>
</dbReference>
<dbReference type="InterPro" id="IPR003651">
    <property type="entry name" value="Endonuclease3_FeS-loop_motif"/>
</dbReference>
<proteinExistence type="inferred from homology"/>
<dbReference type="PIRSF" id="PIRSF001435">
    <property type="entry name" value="Nth"/>
    <property type="match status" value="1"/>
</dbReference>
<gene>
    <name evidence="12" type="primary">nth</name>
    <name evidence="14" type="ORF">A2W41_03950</name>
</gene>
<dbReference type="GO" id="GO:0006285">
    <property type="term" value="P:base-excision repair, AP site formation"/>
    <property type="evidence" value="ECO:0007669"/>
    <property type="project" value="TreeGrafter"/>
</dbReference>
<evidence type="ECO:0000256" key="4">
    <source>
        <dbReference type="ARBA" id="ARBA00022763"/>
    </source>
</evidence>
<dbReference type="InterPro" id="IPR023170">
    <property type="entry name" value="HhH_base_excis_C"/>
</dbReference>
<dbReference type="InterPro" id="IPR000445">
    <property type="entry name" value="HhH_motif"/>
</dbReference>
<dbReference type="NCBIfam" id="TIGR01083">
    <property type="entry name" value="nth"/>
    <property type="match status" value="1"/>
</dbReference>
<dbReference type="GO" id="GO:0046872">
    <property type="term" value="F:metal ion binding"/>
    <property type="evidence" value="ECO:0007669"/>
    <property type="project" value="UniProtKB-KW"/>
</dbReference>
<evidence type="ECO:0000256" key="10">
    <source>
        <dbReference type="ARBA" id="ARBA00023239"/>
    </source>
</evidence>
<comment type="caution">
    <text evidence="14">The sequence shown here is derived from an EMBL/GenBank/DDBJ whole genome shotgun (WGS) entry which is preliminary data.</text>
</comment>
<dbReference type="InterPro" id="IPR005759">
    <property type="entry name" value="Nth"/>
</dbReference>
<evidence type="ECO:0000256" key="1">
    <source>
        <dbReference type="ARBA" id="ARBA00008343"/>
    </source>
</evidence>
<comment type="similarity">
    <text evidence="1 12">Belongs to the Nth/MutY family.</text>
</comment>
<protein>
    <recommendedName>
        <fullName evidence="12">Endonuclease III</fullName>
        <ecNumber evidence="12">4.2.99.18</ecNumber>
    </recommendedName>
    <alternativeName>
        <fullName evidence="12">DNA-(apurinic or apyrimidinic site) lyase</fullName>
    </alternativeName>
</protein>
<evidence type="ECO:0000259" key="13">
    <source>
        <dbReference type="SMART" id="SM00478"/>
    </source>
</evidence>
<dbReference type="EMBL" id="MHNI01000007">
    <property type="protein sequence ID" value="OGZ43419.1"/>
    <property type="molecule type" value="Genomic_DNA"/>
</dbReference>
<feature type="binding site" evidence="12">
    <location>
        <position position="211"/>
    </location>
    <ligand>
        <name>[4Fe-4S] cluster</name>
        <dbReference type="ChEBI" id="CHEBI:49883"/>
    </ligand>
</feature>
<dbReference type="SUPFAM" id="SSF48150">
    <property type="entry name" value="DNA-glycosylase"/>
    <property type="match status" value="1"/>
</dbReference>
<dbReference type="Proteomes" id="UP000176700">
    <property type="component" value="Unassembled WGS sequence"/>
</dbReference>
<sequence length="216" mass="24552">MNTESEQNKKKRAGTAHSILKKYYPTSKITLRYATPVQLLVSVMLSAQCTDKKVNEVTAAFFNKYKTAKDYARIKMKTLEGFIRPTGFYHSKAKNIVRTTRILEKRFGGKLPKTMEEMLKLPGVARKTANVVLINAYGIVEGIPVDTHVGRIAQRLGFSNTDNPKKIEHDLMKLFPKKEWGMLSYRLIDHGRNVCTAKNRKCVKCPLKKLCPSSLM</sequence>
<organism evidence="14 15">
    <name type="scientific">Candidatus Ryanbacteria bacterium RIFCSPHIGHO2_01_45_13</name>
    <dbReference type="NCBI Taxonomy" id="1802112"/>
    <lineage>
        <taxon>Bacteria</taxon>
        <taxon>Candidatus Ryaniibacteriota</taxon>
    </lineage>
</organism>
<keyword evidence="5 12" id="KW-0378">Hydrolase</keyword>
<keyword evidence="2 12" id="KW-0004">4Fe-4S</keyword>
<evidence type="ECO:0000313" key="15">
    <source>
        <dbReference type="Proteomes" id="UP000176700"/>
    </source>
</evidence>
<keyword evidence="3 12" id="KW-0479">Metal-binding</keyword>
<keyword evidence="10 12" id="KW-0456">Lyase</keyword>
<dbReference type="PANTHER" id="PTHR10359">
    <property type="entry name" value="A/G-SPECIFIC ADENINE GLYCOSYLASE/ENDONUCLEASE III"/>
    <property type="match status" value="1"/>
</dbReference>
<keyword evidence="7 12" id="KW-0411">Iron-sulfur</keyword>
<reference evidence="14 15" key="1">
    <citation type="journal article" date="2016" name="Nat. Commun.">
        <title>Thousands of microbial genomes shed light on interconnected biogeochemical processes in an aquifer system.</title>
        <authorList>
            <person name="Anantharaman K."/>
            <person name="Brown C.T."/>
            <person name="Hug L.A."/>
            <person name="Sharon I."/>
            <person name="Castelle C.J."/>
            <person name="Probst A.J."/>
            <person name="Thomas B.C."/>
            <person name="Singh A."/>
            <person name="Wilkins M.J."/>
            <person name="Karaoz U."/>
            <person name="Brodie E.L."/>
            <person name="Williams K.H."/>
            <person name="Hubbard S.S."/>
            <person name="Banfield J.F."/>
        </authorList>
    </citation>
    <scope>NUCLEOTIDE SEQUENCE [LARGE SCALE GENOMIC DNA]</scope>
</reference>
<keyword evidence="6 12" id="KW-0408">Iron</keyword>
<keyword evidence="9 12" id="KW-0234">DNA repair</keyword>
<evidence type="ECO:0000256" key="9">
    <source>
        <dbReference type="ARBA" id="ARBA00023204"/>
    </source>
</evidence>
<evidence type="ECO:0000256" key="3">
    <source>
        <dbReference type="ARBA" id="ARBA00022723"/>
    </source>
</evidence>
<dbReference type="SMART" id="SM00478">
    <property type="entry name" value="ENDO3c"/>
    <property type="match status" value="1"/>
</dbReference>
<dbReference type="HAMAP" id="MF_00942">
    <property type="entry name" value="Nth"/>
    <property type="match status" value="1"/>
</dbReference>
<dbReference type="InterPro" id="IPR004036">
    <property type="entry name" value="Endonuclease-III-like_CS2"/>
</dbReference>
<dbReference type="AlphaFoldDB" id="A0A1G2FZC3"/>
<evidence type="ECO:0000256" key="5">
    <source>
        <dbReference type="ARBA" id="ARBA00022801"/>
    </source>
</evidence>
<dbReference type="PANTHER" id="PTHR10359:SF18">
    <property type="entry name" value="ENDONUCLEASE III"/>
    <property type="match status" value="1"/>
</dbReference>
<evidence type="ECO:0000256" key="2">
    <source>
        <dbReference type="ARBA" id="ARBA00022485"/>
    </source>
</evidence>
<dbReference type="Pfam" id="PF00633">
    <property type="entry name" value="HHH"/>
    <property type="match status" value="1"/>
</dbReference>
<evidence type="ECO:0000256" key="11">
    <source>
        <dbReference type="ARBA" id="ARBA00023295"/>
    </source>
</evidence>
<dbReference type="Gene3D" id="1.10.340.30">
    <property type="entry name" value="Hypothetical protein, domain 2"/>
    <property type="match status" value="1"/>
</dbReference>
<name>A0A1G2FZC3_9BACT</name>
<feature type="domain" description="HhH-GPD" evidence="13">
    <location>
        <begin position="45"/>
        <end position="193"/>
    </location>
</feature>
<dbReference type="GO" id="GO:0003677">
    <property type="term" value="F:DNA binding"/>
    <property type="evidence" value="ECO:0007669"/>
    <property type="project" value="UniProtKB-UniRule"/>
</dbReference>
<keyword evidence="4 12" id="KW-0227">DNA damage</keyword>
<keyword evidence="14" id="KW-0540">Nuclease</keyword>
<keyword evidence="8 12" id="KW-0238">DNA-binding</keyword>
<evidence type="ECO:0000313" key="14">
    <source>
        <dbReference type="EMBL" id="OGZ43419.1"/>
    </source>
</evidence>
<feature type="binding site" evidence="12">
    <location>
        <position position="205"/>
    </location>
    <ligand>
        <name>[4Fe-4S] cluster</name>
        <dbReference type="ChEBI" id="CHEBI:49883"/>
    </ligand>
</feature>
<keyword evidence="11 12" id="KW-0326">Glycosidase</keyword>
<dbReference type="FunFam" id="1.10.1670.10:FF:000001">
    <property type="entry name" value="Endonuclease III"/>
    <property type="match status" value="1"/>
</dbReference>
<dbReference type="PROSITE" id="PS01155">
    <property type="entry name" value="ENDONUCLEASE_III_2"/>
    <property type="match status" value="1"/>
</dbReference>
<dbReference type="GO" id="GO:0140078">
    <property type="term" value="F:class I DNA-(apurinic or apyrimidinic site) endonuclease activity"/>
    <property type="evidence" value="ECO:0007669"/>
    <property type="project" value="UniProtKB-EC"/>
</dbReference>
<dbReference type="SMART" id="SM00525">
    <property type="entry name" value="FES"/>
    <property type="match status" value="1"/>
</dbReference>
<comment type="catalytic activity">
    <reaction evidence="12">
        <text>2'-deoxyribonucleotide-(2'-deoxyribose 5'-phosphate)-2'-deoxyribonucleotide-DNA = a 3'-end 2'-deoxyribonucleotide-(2,3-dehydro-2,3-deoxyribose 5'-phosphate)-DNA + a 5'-end 5'-phospho-2'-deoxyribonucleoside-DNA + H(+)</text>
        <dbReference type="Rhea" id="RHEA:66592"/>
        <dbReference type="Rhea" id="RHEA-COMP:13180"/>
        <dbReference type="Rhea" id="RHEA-COMP:16897"/>
        <dbReference type="Rhea" id="RHEA-COMP:17067"/>
        <dbReference type="ChEBI" id="CHEBI:15378"/>
        <dbReference type="ChEBI" id="CHEBI:136412"/>
        <dbReference type="ChEBI" id="CHEBI:157695"/>
        <dbReference type="ChEBI" id="CHEBI:167181"/>
        <dbReference type="EC" id="4.2.99.18"/>
    </reaction>
</comment>
<dbReference type="CDD" id="cd00056">
    <property type="entry name" value="ENDO3c"/>
    <property type="match status" value="1"/>
</dbReference>
<evidence type="ECO:0000256" key="12">
    <source>
        <dbReference type="HAMAP-Rule" id="MF_00942"/>
    </source>
</evidence>
<dbReference type="Gene3D" id="1.10.1670.10">
    <property type="entry name" value="Helix-hairpin-Helix base-excision DNA repair enzymes (C-terminal)"/>
    <property type="match status" value="1"/>
</dbReference>
<feature type="binding site" evidence="12">
    <location>
        <position position="195"/>
    </location>
    <ligand>
        <name>[4Fe-4S] cluster</name>
        <dbReference type="ChEBI" id="CHEBI:49883"/>
    </ligand>
</feature>
<dbReference type="FunFam" id="1.10.340.30:FF:000001">
    <property type="entry name" value="Endonuclease III"/>
    <property type="match status" value="1"/>
</dbReference>
<dbReference type="GO" id="GO:0051539">
    <property type="term" value="F:4 iron, 4 sulfur cluster binding"/>
    <property type="evidence" value="ECO:0007669"/>
    <property type="project" value="UniProtKB-UniRule"/>
</dbReference>
<dbReference type="InterPro" id="IPR003265">
    <property type="entry name" value="HhH-GPD_domain"/>
</dbReference>
<keyword evidence="14" id="KW-0255">Endonuclease</keyword>
<comment type="cofactor">
    <cofactor evidence="12">
        <name>[4Fe-4S] cluster</name>
        <dbReference type="ChEBI" id="CHEBI:49883"/>
    </cofactor>
    <text evidence="12">Binds 1 [4Fe-4S] cluster.</text>
</comment>
<dbReference type="EC" id="4.2.99.18" evidence="12"/>
<dbReference type="GO" id="GO:0019104">
    <property type="term" value="F:DNA N-glycosylase activity"/>
    <property type="evidence" value="ECO:0007669"/>
    <property type="project" value="UniProtKB-UniRule"/>
</dbReference>
<evidence type="ECO:0000256" key="8">
    <source>
        <dbReference type="ARBA" id="ARBA00023125"/>
    </source>
</evidence>
<accession>A0A1G2FZC3</accession>
<evidence type="ECO:0000256" key="7">
    <source>
        <dbReference type="ARBA" id="ARBA00023014"/>
    </source>
</evidence>
<evidence type="ECO:0000256" key="6">
    <source>
        <dbReference type="ARBA" id="ARBA00023004"/>
    </source>
</evidence>